<protein>
    <recommendedName>
        <fullName evidence="3">hydroxymethylpyrimidine kinase</fullName>
        <ecNumber evidence="3">2.7.1.49</ecNumber>
    </recommendedName>
</protein>
<dbReference type="Proteomes" id="UP000295110">
    <property type="component" value="Unassembled WGS sequence"/>
</dbReference>
<dbReference type="Gene3D" id="3.40.1190.20">
    <property type="match status" value="1"/>
</dbReference>
<dbReference type="UniPathway" id="UPA00060">
    <property type="reaction ID" value="UER00138"/>
</dbReference>
<proteinExistence type="predicted"/>
<dbReference type="InterPro" id="IPR004399">
    <property type="entry name" value="HMP/HMP-P_kinase_dom"/>
</dbReference>
<comment type="pathway">
    <text evidence="2">Cofactor biosynthesis; thiamine diphosphate biosynthesis.</text>
</comment>
<dbReference type="OrthoDB" id="9810880at2"/>
<dbReference type="CDD" id="cd00564">
    <property type="entry name" value="TMP_TenI"/>
    <property type="match status" value="1"/>
</dbReference>
<reference evidence="7 8" key="1">
    <citation type="submission" date="2019-03" db="EMBL/GenBank/DDBJ databases">
        <title>Genomic Encyclopedia of Type Strains, Phase IV (KMG-IV): sequencing the most valuable type-strain genomes for metagenomic binning, comparative biology and taxonomic classification.</title>
        <authorList>
            <person name="Goeker M."/>
        </authorList>
    </citation>
    <scope>NUCLEOTIDE SEQUENCE [LARGE SCALE GENOMIC DNA]</scope>
    <source>
        <strain evidence="7 8">DSM 654</strain>
    </source>
</reference>
<evidence type="ECO:0000259" key="5">
    <source>
        <dbReference type="Pfam" id="PF02581"/>
    </source>
</evidence>
<dbReference type="Gene3D" id="3.20.20.70">
    <property type="entry name" value="Aldolase class I"/>
    <property type="match status" value="1"/>
</dbReference>
<feature type="domain" description="Pyridoxamine kinase/Phosphomethylpyrimidine kinase" evidence="6">
    <location>
        <begin position="16"/>
        <end position="254"/>
    </location>
</feature>
<sequence length="506" mass="52310">MTMMKPPVIWSVAGLDSGGGAGLSADQRAADAFAVHLCPVAAALTAQNSVAVEAVFPTPPEQLDAQLAALASDLPPVAIKTGLLGGVEQLRVVTRWVDRLRERAPVALVVDPVLRASTGASLADEALLRAYREELLPRATVITPNRREAARLVGDGTAQSQARALGVESVCITGGDEGDALALDWLASPQASGWLALPRREAANNHGTGCCFATGLAAALARGFVAADAAVLAKMLTTSGLADGAAPGAGAGPVRPRADFIHDASLLPALFDHEPGAWPERHSGGIAGVYGITDSGHHAAELFAQGLATVQLRLKRGDAEADWPARLHAELKPALAAAQRCGATLVLNDHWREALAAGVGFIHLGQEDLLALGEAERHELAAARSRGLRLGLSSHSLWELARAAAWAPDYIACGPVWPTLTKAMPWRAQGLDNLAWWAAMAPAPVVGIGGVLAPEQLAAIAAAGASAGCVVRGLKVIEPAIWQQAWREGRASANAAAAGWPHASLD</sequence>
<dbReference type="InterPro" id="IPR013749">
    <property type="entry name" value="PM/HMP-P_kinase-1"/>
</dbReference>
<dbReference type="GO" id="GO:0009229">
    <property type="term" value="P:thiamine diphosphate biosynthetic process"/>
    <property type="evidence" value="ECO:0007669"/>
    <property type="project" value="UniProtKB-UniPathway"/>
</dbReference>
<dbReference type="GO" id="GO:0005829">
    <property type="term" value="C:cytosol"/>
    <property type="evidence" value="ECO:0007669"/>
    <property type="project" value="TreeGrafter"/>
</dbReference>
<evidence type="ECO:0000256" key="4">
    <source>
        <dbReference type="ARBA" id="ARBA00023268"/>
    </source>
</evidence>
<dbReference type="GO" id="GO:0008902">
    <property type="term" value="F:hydroxymethylpyrimidine kinase activity"/>
    <property type="evidence" value="ECO:0007669"/>
    <property type="project" value="UniProtKB-EC"/>
</dbReference>
<dbReference type="SUPFAM" id="SSF51391">
    <property type="entry name" value="Thiamin phosphate synthase"/>
    <property type="match status" value="1"/>
</dbReference>
<comment type="cofactor">
    <cofactor evidence="1">
        <name>Mg(2+)</name>
        <dbReference type="ChEBI" id="CHEBI:18420"/>
    </cofactor>
</comment>
<dbReference type="AlphaFoldDB" id="A0A4R3V1W5"/>
<comment type="caution">
    <text evidence="7">The sequence shown here is derived from an EMBL/GenBank/DDBJ whole genome shotgun (WGS) entry which is preliminary data.</text>
</comment>
<dbReference type="CDD" id="cd01169">
    <property type="entry name" value="HMPP_kinase"/>
    <property type="match status" value="1"/>
</dbReference>
<evidence type="ECO:0000256" key="1">
    <source>
        <dbReference type="ARBA" id="ARBA00001946"/>
    </source>
</evidence>
<dbReference type="InterPro" id="IPR036206">
    <property type="entry name" value="ThiamineP_synth_sf"/>
</dbReference>
<dbReference type="InterPro" id="IPR022998">
    <property type="entry name" value="ThiamineP_synth_TenI"/>
</dbReference>
<organism evidence="7 8">
    <name type="scientific">Roseateles saccharophilus</name>
    <name type="common">Pseudomonas saccharophila</name>
    <dbReference type="NCBI Taxonomy" id="304"/>
    <lineage>
        <taxon>Bacteria</taxon>
        <taxon>Pseudomonadati</taxon>
        <taxon>Pseudomonadota</taxon>
        <taxon>Betaproteobacteria</taxon>
        <taxon>Burkholderiales</taxon>
        <taxon>Sphaerotilaceae</taxon>
        <taxon>Roseateles</taxon>
    </lineage>
</organism>
<keyword evidence="8" id="KW-1185">Reference proteome</keyword>
<evidence type="ECO:0000256" key="2">
    <source>
        <dbReference type="ARBA" id="ARBA00004948"/>
    </source>
</evidence>
<keyword evidence="4" id="KW-0511">Multifunctional enzyme</keyword>
<evidence type="ECO:0000313" key="7">
    <source>
        <dbReference type="EMBL" id="TCU96264.1"/>
    </source>
</evidence>
<dbReference type="GO" id="GO:0008972">
    <property type="term" value="F:phosphomethylpyrimidine kinase activity"/>
    <property type="evidence" value="ECO:0007669"/>
    <property type="project" value="InterPro"/>
</dbReference>
<dbReference type="InterPro" id="IPR029056">
    <property type="entry name" value="Ribokinase-like"/>
</dbReference>
<dbReference type="GO" id="GO:0009228">
    <property type="term" value="P:thiamine biosynthetic process"/>
    <property type="evidence" value="ECO:0007669"/>
    <property type="project" value="UniProtKB-KW"/>
</dbReference>
<evidence type="ECO:0000259" key="6">
    <source>
        <dbReference type="Pfam" id="PF08543"/>
    </source>
</evidence>
<dbReference type="PANTHER" id="PTHR20858:SF17">
    <property type="entry name" value="HYDROXYMETHYLPYRIMIDINE_PHOSPHOMETHYLPYRIMIDINE KINASE THI20-RELATED"/>
    <property type="match status" value="1"/>
</dbReference>
<dbReference type="SUPFAM" id="SSF53613">
    <property type="entry name" value="Ribokinase-like"/>
    <property type="match status" value="1"/>
</dbReference>
<dbReference type="InterPro" id="IPR013785">
    <property type="entry name" value="Aldolase_TIM"/>
</dbReference>
<gene>
    <name evidence="7" type="ORF">EV671_101331</name>
</gene>
<feature type="domain" description="Thiamine phosphate synthase/TenI" evidence="5">
    <location>
        <begin position="298"/>
        <end position="473"/>
    </location>
</feature>
<dbReference type="EC" id="2.7.1.49" evidence="3"/>
<evidence type="ECO:0000313" key="8">
    <source>
        <dbReference type="Proteomes" id="UP000295110"/>
    </source>
</evidence>
<dbReference type="Pfam" id="PF02581">
    <property type="entry name" value="TMP-TENI"/>
    <property type="match status" value="1"/>
</dbReference>
<accession>A0A4R3V1W5</accession>
<evidence type="ECO:0000256" key="3">
    <source>
        <dbReference type="ARBA" id="ARBA00012135"/>
    </source>
</evidence>
<dbReference type="EMBL" id="SMBU01000013">
    <property type="protein sequence ID" value="TCU96264.1"/>
    <property type="molecule type" value="Genomic_DNA"/>
</dbReference>
<dbReference type="PANTHER" id="PTHR20858">
    <property type="entry name" value="PHOSPHOMETHYLPYRIMIDINE KINASE"/>
    <property type="match status" value="1"/>
</dbReference>
<dbReference type="Pfam" id="PF08543">
    <property type="entry name" value="Phos_pyr_kin"/>
    <property type="match status" value="1"/>
</dbReference>
<name>A0A4R3V1W5_ROSSA</name>